<feature type="transmembrane region" description="Helical" evidence="7">
    <location>
        <begin position="206"/>
        <end position="231"/>
    </location>
</feature>
<dbReference type="SMART" id="SM00388">
    <property type="entry name" value="HisKA"/>
    <property type="match status" value="1"/>
</dbReference>
<feature type="transmembrane region" description="Helical" evidence="7">
    <location>
        <begin position="46"/>
        <end position="65"/>
    </location>
</feature>
<organism evidence="10 11">
    <name type="scientific">Arsukibacterium indicum</name>
    <dbReference type="NCBI Taxonomy" id="2848612"/>
    <lineage>
        <taxon>Bacteria</taxon>
        <taxon>Pseudomonadati</taxon>
        <taxon>Pseudomonadota</taxon>
        <taxon>Gammaproteobacteria</taxon>
        <taxon>Chromatiales</taxon>
        <taxon>Chromatiaceae</taxon>
        <taxon>Arsukibacterium</taxon>
    </lineage>
</organism>
<keyword evidence="11" id="KW-1185">Reference proteome</keyword>
<dbReference type="SMART" id="SM00387">
    <property type="entry name" value="HATPase_c"/>
    <property type="match status" value="1"/>
</dbReference>
<dbReference type="CDD" id="cd00130">
    <property type="entry name" value="PAS"/>
    <property type="match status" value="1"/>
</dbReference>
<sequence length="1161" mass="127334">MTSPEQMIENGSGIGLATIAAISLVYLLILFSVGRFGRRITARHPLAPWIFSFALSIYCTSWAFYGVTAQAAVNGWWIPPTYIGSFILFWFGFKLIARIAIACRRYRITSVADFIATRFGHSRSLAVIITLILIMAVIPYIALQLHAVSTSINTLVQAEVGKHWYTDTGFYVSLWMAVFALLFVSKSARAHQPNPGLMTAIAFESLIKLLALLAIGCFVVFGMFDGFASIFDSAAVDPAISKLRQQALPMHAYWLHALLGFFATLCLPRQFHVSFVENQKLSHLRSARWIFPLYLLLMSIFTLPLALAGVMLLGNDVNIDVVVLQLPLAANRTDVALLAYLGGFSAATSMVVVATVVLGIMITNELLAPLIYRSSQLQPDVQHKVKVATLRRSAMLTVMALGFVYYRFIGTETGLAQLGLMAFALVAQLAPALILGLLSRKVNRQGAIAGVLSGAVVWAYILLLPEISRAGLMGSNWLSQGPFGLSWLAPQQLFGWQADPLSLGVLLSLSVNCLMVLLISQFSNTRVSEWLESGRFLRAQLSTDHNRRSSQLSVQDCYLLVKRFAGEKEARRLLLRNLKDPTPAQNQLAPLNLVQAAERSLAAVVGGASMRLIMDAAGRHAQLPMETVERFVDEASQVFQFNQALLLSTIDNISQGISVVDADLRLIAWNQRYIDMFSYPPGMVEVGKPVAEVIRFNLQRGLIDSENIEAEVSKRLSFLRQGSSYKFQRQQQDGRVLEMQGNPLPGGGFVTTYTDVSSFIEVQTQLEQSNTLLEQRVNERTYELQQLNQQLQHTQKQLESSTAAKTRFFAAASHDLMQPFNAAALFAGLLRQQSTTPELRQLSANLTNSLNSAEELLTAILDLTKLDSGVIKAYPQTVAVSQLLDDIGRDAAILAAEKGLTFRIHSSKLSVSTDRKLVKRVIQNLLANAVRYTSQGKVILGVKRSGQQLKIMVIDTGVGIAEADQQRIFEEFQQGSQPDQKGLGLGLAIAHRISAILGHKLTVQSALGKGSCFCLSLPLAAASVMPEKTPAIRSEVSASFAGKRILLLDNEAHLLSAVSALLSSWQCQVTAVSQPAEALAAIRQGLKPDLCLFDYHLDNAATGVAVAEQLASHFAINVPVIIHSADHDQNIREQALNSGFYFLLKPLKPAALKKLFSRLLR</sequence>
<name>A0ABS6MMV4_9GAMM</name>
<keyword evidence="4 10" id="KW-0418">Kinase</keyword>
<evidence type="ECO:0000256" key="7">
    <source>
        <dbReference type="SAM" id="Phobius"/>
    </source>
</evidence>
<feature type="transmembrane region" description="Helical" evidence="7">
    <location>
        <begin position="445"/>
        <end position="463"/>
    </location>
</feature>
<feature type="coiled-coil region" evidence="6">
    <location>
        <begin position="770"/>
        <end position="804"/>
    </location>
</feature>
<evidence type="ECO:0000313" key="10">
    <source>
        <dbReference type="EMBL" id="MBV2130139.1"/>
    </source>
</evidence>
<gene>
    <name evidence="10" type="ORF">KQY15_13685</name>
</gene>
<evidence type="ECO:0000256" key="5">
    <source>
        <dbReference type="PROSITE-ProRule" id="PRU00169"/>
    </source>
</evidence>
<dbReference type="InterPro" id="IPR005467">
    <property type="entry name" value="His_kinase_dom"/>
</dbReference>
<dbReference type="InterPro" id="IPR003594">
    <property type="entry name" value="HATPase_dom"/>
</dbReference>
<feature type="transmembrane region" description="Helical" evidence="7">
    <location>
        <begin position="12"/>
        <end position="34"/>
    </location>
</feature>
<keyword evidence="7" id="KW-0472">Membrane</keyword>
<dbReference type="InterPro" id="IPR003661">
    <property type="entry name" value="HisK_dim/P_dom"/>
</dbReference>
<dbReference type="SMART" id="SM00448">
    <property type="entry name" value="REC"/>
    <property type="match status" value="1"/>
</dbReference>
<dbReference type="PROSITE" id="PS50110">
    <property type="entry name" value="RESPONSE_REGULATORY"/>
    <property type="match status" value="1"/>
</dbReference>
<dbReference type="PROSITE" id="PS50283">
    <property type="entry name" value="NA_SOLUT_SYMP_3"/>
    <property type="match status" value="1"/>
</dbReference>
<dbReference type="InterPro" id="IPR000014">
    <property type="entry name" value="PAS"/>
</dbReference>
<feature type="transmembrane region" description="Helical" evidence="7">
    <location>
        <begin position="168"/>
        <end position="185"/>
    </location>
</feature>
<dbReference type="Proteomes" id="UP000704611">
    <property type="component" value="Unassembled WGS sequence"/>
</dbReference>
<feature type="transmembrane region" description="Helical" evidence="7">
    <location>
        <begin position="125"/>
        <end position="148"/>
    </location>
</feature>
<feature type="transmembrane region" description="Helical" evidence="7">
    <location>
        <begin position="251"/>
        <end position="268"/>
    </location>
</feature>
<dbReference type="PANTHER" id="PTHR43047:SF9">
    <property type="entry name" value="HISTIDINE KINASE"/>
    <property type="match status" value="1"/>
</dbReference>
<dbReference type="Pfam" id="PF12860">
    <property type="entry name" value="PAS_7"/>
    <property type="match status" value="1"/>
</dbReference>
<feature type="transmembrane region" description="Helical" evidence="7">
    <location>
        <begin position="415"/>
        <end position="438"/>
    </location>
</feature>
<feature type="transmembrane region" description="Helical" evidence="7">
    <location>
        <begin position="389"/>
        <end position="409"/>
    </location>
</feature>
<dbReference type="CDD" id="cd00082">
    <property type="entry name" value="HisKA"/>
    <property type="match status" value="1"/>
</dbReference>
<feature type="domain" description="Histidine kinase" evidence="8">
    <location>
        <begin position="811"/>
        <end position="1021"/>
    </location>
</feature>
<comment type="caution">
    <text evidence="10">The sequence shown here is derived from an EMBL/GenBank/DDBJ whole genome shotgun (WGS) entry which is preliminary data.</text>
</comment>
<feature type="transmembrane region" description="Helical" evidence="7">
    <location>
        <begin position="77"/>
        <end position="97"/>
    </location>
</feature>
<dbReference type="PANTHER" id="PTHR43047">
    <property type="entry name" value="TWO-COMPONENT HISTIDINE PROTEIN KINASE"/>
    <property type="match status" value="1"/>
</dbReference>
<keyword evidence="6" id="KW-0175">Coiled coil</keyword>
<feature type="transmembrane region" description="Helical" evidence="7">
    <location>
        <begin position="335"/>
        <end position="368"/>
    </location>
</feature>
<evidence type="ECO:0000256" key="6">
    <source>
        <dbReference type="SAM" id="Coils"/>
    </source>
</evidence>
<keyword evidence="5" id="KW-0597">Phosphoprotein</keyword>
<evidence type="ECO:0000256" key="3">
    <source>
        <dbReference type="ARBA" id="ARBA00022679"/>
    </source>
</evidence>
<dbReference type="CDD" id="cd10322">
    <property type="entry name" value="SLC5sbd"/>
    <property type="match status" value="1"/>
</dbReference>
<evidence type="ECO:0000313" key="11">
    <source>
        <dbReference type="Proteomes" id="UP000704611"/>
    </source>
</evidence>
<evidence type="ECO:0000259" key="9">
    <source>
        <dbReference type="PROSITE" id="PS50110"/>
    </source>
</evidence>
<proteinExistence type="predicted"/>
<protein>
    <recommendedName>
        <fullName evidence="2">histidine kinase</fullName>
        <ecNumber evidence="2">2.7.13.3</ecNumber>
    </recommendedName>
</protein>
<accession>A0ABS6MMV4</accession>
<keyword evidence="7" id="KW-0812">Transmembrane</keyword>
<dbReference type="PROSITE" id="PS50109">
    <property type="entry name" value="HIS_KIN"/>
    <property type="match status" value="1"/>
</dbReference>
<comment type="catalytic activity">
    <reaction evidence="1">
        <text>ATP + protein L-histidine = ADP + protein N-phospho-L-histidine.</text>
        <dbReference type="EC" id="2.7.13.3"/>
    </reaction>
</comment>
<dbReference type="InterPro" id="IPR001734">
    <property type="entry name" value="Na/solute_symporter"/>
</dbReference>
<dbReference type="Pfam" id="PF00512">
    <property type="entry name" value="HisKA"/>
    <property type="match status" value="1"/>
</dbReference>
<keyword evidence="7" id="KW-1133">Transmembrane helix</keyword>
<dbReference type="EC" id="2.7.13.3" evidence="2"/>
<dbReference type="GO" id="GO:0016301">
    <property type="term" value="F:kinase activity"/>
    <property type="evidence" value="ECO:0007669"/>
    <property type="project" value="UniProtKB-KW"/>
</dbReference>
<evidence type="ECO:0000256" key="1">
    <source>
        <dbReference type="ARBA" id="ARBA00000085"/>
    </source>
</evidence>
<dbReference type="EMBL" id="JAHRID010000006">
    <property type="protein sequence ID" value="MBV2130139.1"/>
    <property type="molecule type" value="Genomic_DNA"/>
</dbReference>
<feature type="transmembrane region" description="Helical" evidence="7">
    <location>
        <begin position="289"/>
        <end position="315"/>
    </location>
</feature>
<evidence type="ECO:0000259" key="8">
    <source>
        <dbReference type="PROSITE" id="PS50109"/>
    </source>
</evidence>
<feature type="modified residue" description="4-aspartylphosphate" evidence="5">
    <location>
        <position position="1094"/>
    </location>
</feature>
<keyword evidence="3" id="KW-0808">Transferase</keyword>
<dbReference type="Pfam" id="PF02518">
    <property type="entry name" value="HATPase_c"/>
    <property type="match status" value="1"/>
</dbReference>
<dbReference type="RefSeq" id="WP_217670080.1">
    <property type="nucleotide sequence ID" value="NZ_JAHRID010000006.1"/>
</dbReference>
<dbReference type="InterPro" id="IPR001789">
    <property type="entry name" value="Sig_transdc_resp-reg_receiver"/>
</dbReference>
<dbReference type="Pfam" id="PF00072">
    <property type="entry name" value="Response_reg"/>
    <property type="match status" value="1"/>
</dbReference>
<evidence type="ECO:0000256" key="4">
    <source>
        <dbReference type="ARBA" id="ARBA00022777"/>
    </source>
</evidence>
<dbReference type="CDD" id="cd00156">
    <property type="entry name" value="REC"/>
    <property type="match status" value="1"/>
</dbReference>
<evidence type="ECO:0000256" key="2">
    <source>
        <dbReference type="ARBA" id="ARBA00012438"/>
    </source>
</evidence>
<reference evidence="10 11" key="1">
    <citation type="submission" date="2021-06" db="EMBL/GenBank/DDBJ databases">
        <title>Rheinheimera indica sp. nov., isolated from deep-sea sediment.</title>
        <authorList>
            <person name="Wang Z."/>
            <person name="Zhang X.-Y."/>
        </authorList>
    </citation>
    <scope>NUCLEOTIDE SEQUENCE [LARGE SCALE GENOMIC DNA]</scope>
    <source>
        <strain evidence="10 11">SM2107</strain>
    </source>
</reference>
<feature type="domain" description="Response regulatory" evidence="9">
    <location>
        <begin position="1044"/>
        <end position="1160"/>
    </location>
</feature>